<comment type="caution">
    <text evidence="2">The sequence shown here is derived from an EMBL/GenBank/DDBJ whole genome shotgun (WGS) entry which is preliminary data.</text>
</comment>
<accession>A0A8S1N2A4</accession>
<keyword evidence="1" id="KW-0472">Membrane</keyword>
<feature type="transmembrane region" description="Helical" evidence="1">
    <location>
        <begin position="12"/>
        <end position="31"/>
    </location>
</feature>
<proteinExistence type="predicted"/>
<dbReference type="Proteomes" id="UP000688137">
    <property type="component" value="Unassembled WGS sequence"/>
</dbReference>
<dbReference type="OMA" id="RACIFKG"/>
<organism evidence="2 3">
    <name type="scientific">Paramecium primaurelia</name>
    <dbReference type="NCBI Taxonomy" id="5886"/>
    <lineage>
        <taxon>Eukaryota</taxon>
        <taxon>Sar</taxon>
        <taxon>Alveolata</taxon>
        <taxon>Ciliophora</taxon>
        <taxon>Intramacronucleata</taxon>
        <taxon>Oligohymenophorea</taxon>
        <taxon>Peniculida</taxon>
        <taxon>Parameciidae</taxon>
        <taxon>Paramecium</taxon>
    </lineage>
</organism>
<evidence type="ECO:0000313" key="3">
    <source>
        <dbReference type="Proteomes" id="UP000688137"/>
    </source>
</evidence>
<dbReference type="EMBL" id="CAJJDM010000074">
    <property type="protein sequence ID" value="CAD8083906.1"/>
    <property type="molecule type" value="Genomic_DNA"/>
</dbReference>
<gene>
    <name evidence="2" type="ORF">PPRIM_AZ9-3.1.T0710055</name>
</gene>
<reference evidence="2" key="1">
    <citation type="submission" date="2021-01" db="EMBL/GenBank/DDBJ databases">
        <authorList>
            <consortium name="Genoscope - CEA"/>
            <person name="William W."/>
        </authorList>
    </citation>
    <scope>NUCLEOTIDE SEQUENCE</scope>
</reference>
<sequence length="107" mass="13231">MISNEKGLSLVFYLIIIMLIFGMPLAIYNYFKQYRIKQKEVQRLFQNWQQQLENSQDKIFYYRQSQYEFESRNPDIADQDFWDALDVLRERACIFKGQDYWLSQQYQ</sequence>
<keyword evidence="1" id="KW-1133">Transmembrane helix</keyword>
<keyword evidence="1" id="KW-0812">Transmembrane</keyword>
<protein>
    <submittedName>
        <fullName evidence="2">Uncharacterized protein</fullName>
    </submittedName>
</protein>
<dbReference type="AlphaFoldDB" id="A0A8S1N2A4"/>
<evidence type="ECO:0000256" key="1">
    <source>
        <dbReference type="SAM" id="Phobius"/>
    </source>
</evidence>
<keyword evidence="3" id="KW-1185">Reference proteome</keyword>
<evidence type="ECO:0000313" key="2">
    <source>
        <dbReference type="EMBL" id="CAD8083906.1"/>
    </source>
</evidence>
<name>A0A8S1N2A4_PARPR</name>